<gene>
    <name evidence="1" type="ORF">QYT958_LOCUS38754</name>
</gene>
<evidence type="ECO:0000313" key="1">
    <source>
        <dbReference type="EMBL" id="CAF5007462.1"/>
    </source>
</evidence>
<dbReference type="PROSITE" id="PS50143">
    <property type="entry name" value="BIR_REPEAT_2"/>
    <property type="match status" value="1"/>
</dbReference>
<dbReference type="AlphaFoldDB" id="A0A822ANC1"/>
<reference evidence="1" key="1">
    <citation type="submission" date="2021-02" db="EMBL/GenBank/DDBJ databases">
        <authorList>
            <person name="Nowell W R."/>
        </authorList>
    </citation>
    <scope>NUCLEOTIDE SEQUENCE</scope>
</reference>
<dbReference type="EMBL" id="CAJOBR010034574">
    <property type="protein sequence ID" value="CAF5007462.1"/>
    <property type="molecule type" value="Genomic_DNA"/>
</dbReference>
<feature type="non-terminal residue" evidence="1">
    <location>
        <position position="199"/>
    </location>
</feature>
<feature type="non-terminal residue" evidence="1">
    <location>
        <position position="1"/>
    </location>
</feature>
<dbReference type="Proteomes" id="UP000663848">
    <property type="component" value="Unassembled WGS sequence"/>
</dbReference>
<accession>A0A822ANC1</accession>
<name>A0A822ANC1_9BILA</name>
<organism evidence="1 2">
    <name type="scientific">Rotaria socialis</name>
    <dbReference type="NCBI Taxonomy" id="392032"/>
    <lineage>
        <taxon>Eukaryota</taxon>
        <taxon>Metazoa</taxon>
        <taxon>Spiralia</taxon>
        <taxon>Gnathifera</taxon>
        <taxon>Rotifera</taxon>
        <taxon>Eurotatoria</taxon>
        <taxon>Bdelloidea</taxon>
        <taxon>Philodinida</taxon>
        <taxon>Philodinidae</taxon>
        <taxon>Rotaria</taxon>
    </lineage>
</organism>
<dbReference type="SUPFAM" id="SSF57924">
    <property type="entry name" value="Inhibitor of apoptosis (IAP) repeat"/>
    <property type="match status" value="1"/>
</dbReference>
<dbReference type="InterPro" id="IPR001370">
    <property type="entry name" value="BIR_rpt"/>
</dbReference>
<protein>
    <submittedName>
        <fullName evidence="1">Uncharacterized protein</fullName>
    </submittedName>
</protein>
<evidence type="ECO:0000313" key="2">
    <source>
        <dbReference type="Proteomes" id="UP000663848"/>
    </source>
</evidence>
<dbReference type="Gene3D" id="1.10.1170.10">
    <property type="entry name" value="Inhibitor Of Apoptosis Protein (2mihbC-IAP-1), Chain A"/>
    <property type="match status" value="1"/>
</dbReference>
<comment type="caution">
    <text evidence="1">The sequence shown here is derived from an EMBL/GenBank/DDBJ whole genome shotgun (WGS) entry which is preliminary data.</text>
</comment>
<sequence length="199" mass="22962">MNPFKQLHLQQQQQQQQQQIHECTDESISSDCSSYEISPTIGSSSSVSSPVDIRSFLAHESNRLDTFKQHMCTTFAQVDVAHLAYVGFYLNGEGTTLLCPWCDVHLTEQQFQSIMTTRPSVARPPLSDEPWTPMRVHRHANGIMMDQNHPWCTWVRREAGGLYPNITMIESQLLYPEYPSYSKIEKRIQTFTSEWTYPS</sequence>
<proteinExistence type="predicted"/>